<feature type="region of interest" description="Disordered" evidence="2">
    <location>
        <begin position="369"/>
        <end position="398"/>
    </location>
</feature>
<sequence>MDSICFALKAKNYKAVKKLTEDFLVKFPGDHLARVAQAYMQADSGQIEAAHQTVGSILAETPTDPKALCWLQKVMVFLNRENEWAPAVLAASAALPDQPEVLSLAFWQRLQKFDYVNAQEFALRLLHASPNEQKGYWLWCGITLLVVLAVKGGFKNQRGDFMEARHVWAVAETMLRKQARMDSETDGSGFGPEHFSLWLLVLEEQKKWAAAYETMNCPQARAAVPKLAERLYMQADYAAKAGRHKKAAQLSMLSLREDANNLEAARLLLDCLPAPTDSSPSNVADSLSDALASLSLDEPLMSLDPACPEEHLVMPSWAKASAFIKRLAVMSKHVTEGPAEKFHSHLRGPLLARVDLAARLAKHVSGPMLHSSLHGSEGSSGSIASAANQDGTEGAPNGTHHKVQMHCCSSLAYAISQCIQALGHLESCSSDLREYYARLSLAERKWLADQVNDTINAYLHPIENVYGAKEPPAIDRFVLMRYCNHLNEIKQDIIDQEGIDSGRALERASTLMHTYCDSSKEQGEPCTAMVTMAVSTLVGAAKSDPANGAAWLFRAYLMVQAAQTRAKASTPLRLAAAALAGLLGAPNIANGHCPMCDADHLQYNSLAGHFLHPLLKSAGSERPSAVHEAQLVRLHTEDANKSGPMVAAFETASWAKVIEFEKARMKMANSHTHALVVSQRAASRLFVLGQVDEHKFDLDNLNFNEELKSHPPWLAPHAGLPSMAAFEWWKSLSDSASPTVTAPQGRWFKIPRVLKMPNMLKAKAWKQASCNAIKVQLLQNRLLSFCYAKSSQRPNLRPLQADEATELARLVDVQLDDLPASCKAVLGRPGPLDGKRAIQCLQAALFQSAYFCQLLQQDRRNHFLRQKVVEIWDVCGPLFERLTEWASKGLPAVGWGAGQWTWTGAVVYEAAMWLGPCLQVWFLELRDGADIDDPRVRAWVPLGEAFLEGLACLVTALTARAEYLHGNPDALYSAGCWTMSGVSSNQLKGGRTSQLASGIQSPERLWNWEPRFQNWSGHHELASLGEAIVRDHIETLTNFTRRAQELSLCANIKTLLHQPR</sequence>
<reference evidence="3 4" key="1">
    <citation type="journal article" date="2024" name="Nat. Commun.">
        <title>Phylogenomics reveals the evolutionary origins of lichenization in chlorophyte algae.</title>
        <authorList>
            <person name="Puginier C."/>
            <person name="Libourel C."/>
            <person name="Otte J."/>
            <person name="Skaloud P."/>
            <person name="Haon M."/>
            <person name="Grisel S."/>
            <person name="Petersen M."/>
            <person name="Berrin J.G."/>
            <person name="Delaux P.M."/>
            <person name="Dal Grande F."/>
            <person name="Keller J."/>
        </authorList>
    </citation>
    <scope>NUCLEOTIDE SEQUENCE [LARGE SCALE GENOMIC DNA]</scope>
    <source>
        <strain evidence="3 4">SAG 2036</strain>
    </source>
</reference>
<evidence type="ECO:0000313" key="3">
    <source>
        <dbReference type="EMBL" id="KAK9813510.1"/>
    </source>
</evidence>
<comment type="caution">
    <text evidence="3">The sequence shown here is derived from an EMBL/GenBank/DDBJ whole genome shotgun (WGS) entry which is preliminary data.</text>
</comment>
<dbReference type="Gene3D" id="1.25.40.1040">
    <property type="match status" value="1"/>
</dbReference>
<dbReference type="EMBL" id="JALJOQ010000004">
    <property type="protein sequence ID" value="KAK9813510.1"/>
    <property type="molecule type" value="Genomic_DNA"/>
</dbReference>
<dbReference type="Pfam" id="PF09797">
    <property type="entry name" value="NatB_MDM20"/>
    <property type="match status" value="1"/>
</dbReference>
<gene>
    <name evidence="3" type="ORF">WJX73_003256</name>
</gene>
<dbReference type="PANTHER" id="PTHR22767">
    <property type="entry name" value="N-TERMINAL ACETYLTRANSFERASE-RELATED"/>
    <property type="match status" value="1"/>
</dbReference>
<dbReference type="Proteomes" id="UP001465755">
    <property type="component" value="Unassembled WGS sequence"/>
</dbReference>
<evidence type="ECO:0000256" key="2">
    <source>
        <dbReference type="SAM" id="MobiDB-lite"/>
    </source>
</evidence>
<protein>
    <submittedName>
        <fullName evidence="3">Uncharacterized protein</fullName>
    </submittedName>
</protein>
<name>A0AAW1PUR5_9CHLO</name>
<accession>A0AAW1PUR5</accession>
<proteinExistence type="inferred from homology"/>
<feature type="compositionally biased region" description="Low complexity" evidence="2">
    <location>
        <begin position="369"/>
        <end position="387"/>
    </location>
</feature>
<dbReference type="GO" id="GO:0031416">
    <property type="term" value="C:NatB complex"/>
    <property type="evidence" value="ECO:0007669"/>
    <property type="project" value="TreeGrafter"/>
</dbReference>
<evidence type="ECO:0000313" key="4">
    <source>
        <dbReference type="Proteomes" id="UP001465755"/>
    </source>
</evidence>
<keyword evidence="4" id="KW-1185">Reference proteome</keyword>
<evidence type="ECO:0000256" key="1">
    <source>
        <dbReference type="ARBA" id="ARBA00006298"/>
    </source>
</evidence>
<comment type="similarity">
    <text evidence="1">Belongs to the MDM20/NAA25 family.</text>
</comment>
<dbReference type="InterPro" id="IPR019183">
    <property type="entry name" value="NAA25_NatB_aux_su"/>
</dbReference>
<organism evidence="3 4">
    <name type="scientific">Symbiochloris irregularis</name>
    <dbReference type="NCBI Taxonomy" id="706552"/>
    <lineage>
        <taxon>Eukaryota</taxon>
        <taxon>Viridiplantae</taxon>
        <taxon>Chlorophyta</taxon>
        <taxon>core chlorophytes</taxon>
        <taxon>Trebouxiophyceae</taxon>
        <taxon>Trebouxiales</taxon>
        <taxon>Trebouxiaceae</taxon>
        <taxon>Symbiochloris</taxon>
    </lineage>
</organism>
<dbReference type="PANTHER" id="PTHR22767:SF3">
    <property type="entry name" value="N-ALPHA-ACETYLTRANSFERASE 25, NATB AUXILIARY SUBUNIT"/>
    <property type="match status" value="1"/>
</dbReference>
<dbReference type="AlphaFoldDB" id="A0AAW1PUR5"/>